<feature type="domain" description="Arf-GAP" evidence="8">
    <location>
        <begin position="10"/>
        <end position="130"/>
    </location>
</feature>
<dbReference type="GO" id="GO:0008270">
    <property type="term" value="F:zinc ion binding"/>
    <property type="evidence" value="ECO:0007669"/>
    <property type="project" value="UniProtKB-KW"/>
</dbReference>
<dbReference type="GO" id="GO:0048205">
    <property type="term" value="P:COPI coating of Golgi vesicle"/>
    <property type="evidence" value="ECO:0007669"/>
    <property type="project" value="TreeGrafter"/>
</dbReference>
<evidence type="ECO:0000256" key="2">
    <source>
        <dbReference type="ARBA" id="ARBA00022723"/>
    </source>
</evidence>
<evidence type="ECO:0000313" key="10">
    <source>
        <dbReference type="Proteomes" id="UP000886523"/>
    </source>
</evidence>
<accession>A0A9P6B4P1</accession>
<dbReference type="EMBL" id="MU128933">
    <property type="protein sequence ID" value="KAF9517257.1"/>
    <property type="molecule type" value="Genomic_DNA"/>
</dbReference>
<feature type="region of interest" description="Disordered" evidence="7">
    <location>
        <begin position="285"/>
        <end position="308"/>
    </location>
</feature>
<dbReference type="Proteomes" id="UP000886523">
    <property type="component" value="Unassembled WGS sequence"/>
</dbReference>
<keyword evidence="6" id="KW-0175">Coiled coil</keyword>
<dbReference type="AlphaFoldDB" id="A0A9P6B4P1"/>
<protein>
    <recommendedName>
        <fullName evidence="8">Arf-GAP domain-containing protein</fullName>
    </recommendedName>
</protein>
<dbReference type="GO" id="GO:0000139">
    <property type="term" value="C:Golgi membrane"/>
    <property type="evidence" value="ECO:0007669"/>
    <property type="project" value="GOC"/>
</dbReference>
<keyword evidence="1" id="KW-0343">GTPase activation</keyword>
<dbReference type="InterPro" id="IPR037278">
    <property type="entry name" value="ARFGAP/RecO"/>
</dbReference>
<evidence type="ECO:0000256" key="3">
    <source>
        <dbReference type="ARBA" id="ARBA00022771"/>
    </source>
</evidence>
<dbReference type="PROSITE" id="PS50115">
    <property type="entry name" value="ARFGAP"/>
    <property type="match status" value="1"/>
</dbReference>
<feature type="compositionally biased region" description="Polar residues" evidence="7">
    <location>
        <begin position="195"/>
        <end position="210"/>
    </location>
</feature>
<reference evidence="9" key="1">
    <citation type="journal article" date="2020" name="Nat. Commun.">
        <title>Large-scale genome sequencing of mycorrhizal fungi provides insights into the early evolution of symbiotic traits.</title>
        <authorList>
            <person name="Miyauchi S."/>
            <person name="Kiss E."/>
            <person name="Kuo A."/>
            <person name="Drula E."/>
            <person name="Kohler A."/>
            <person name="Sanchez-Garcia M."/>
            <person name="Morin E."/>
            <person name="Andreopoulos B."/>
            <person name="Barry K.W."/>
            <person name="Bonito G."/>
            <person name="Buee M."/>
            <person name="Carver A."/>
            <person name="Chen C."/>
            <person name="Cichocki N."/>
            <person name="Clum A."/>
            <person name="Culley D."/>
            <person name="Crous P.W."/>
            <person name="Fauchery L."/>
            <person name="Girlanda M."/>
            <person name="Hayes R.D."/>
            <person name="Keri Z."/>
            <person name="LaButti K."/>
            <person name="Lipzen A."/>
            <person name="Lombard V."/>
            <person name="Magnuson J."/>
            <person name="Maillard F."/>
            <person name="Murat C."/>
            <person name="Nolan M."/>
            <person name="Ohm R.A."/>
            <person name="Pangilinan J."/>
            <person name="Pereira M.F."/>
            <person name="Perotto S."/>
            <person name="Peter M."/>
            <person name="Pfister S."/>
            <person name="Riley R."/>
            <person name="Sitrit Y."/>
            <person name="Stielow J.B."/>
            <person name="Szollosi G."/>
            <person name="Zifcakova L."/>
            <person name="Stursova M."/>
            <person name="Spatafora J.W."/>
            <person name="Tedersoo L."/>
            <person name="Vaario L.M."/>
            <person name="Yamada A."/>
            <person name="Yan M."/>
            <person name="Wang P."/>
            <person name="Xu J."/>
            <person name="Bruns T."/>
            <person name="Baldrian P."/>
            <person name="Vilgalys R."/>
            <person name="Dunand C."/>
            <person name="Henrissat B."/>
            <person name="Grigoriev I.V."/>
            <person name="Hibbett D."/>
            <person name="Nagy L.G."/>
            <person name="Martin F.M."/>
        </authorList>
    </citation>
    <scope>NUCLEOTIDE SEQUENCE</scope>
    <source>
        <strain evidence="9">UP504</strain>
    </source>
</reference>
<proteinExistence type="predicted"/>
<dbReference type="InterPro" id="IPR038508">
    <property type="entry name" value="ArfGAP_dom_sf"/>
</dbReference>
<evidence type="ECO:0000256" key="1">
    <source>
        <dbReference type="ARBA" id="ARBA00022468"/>
    </source>
</evidence>
<organism evidence="9 10">
    <name type="scientific">Hydnum rufescens UP504</name>
    <dbReference type="NCBI Taxonomy" id="1448309"/>
    <lineage>
        <taxon>Eukaryota</taxon>
        <taxon>Fungi</taxon>
        <taxon>Dikarya</taxon>
        <taxon>Basidiomycota</taxon>
        <taxon>Agaricomycotina</taxon>
        <taxon>Agaricomycetes</taxon>
        <taxon>Cantharellales</taxon>
        <taxon>Hydnaceae</taxon>
        <taxon>Hydnum</taxon>
    </lineage>
</organism>
<dbReference type="InterPro" id="IPR001164">
    <property type="entry name" value="ArfGAP_dom"/>
</dbReference>
<gene>
    <name evidence="9" type="ORF">BS47DRAFT_1483455</name>
</gene>
<sequence>MADPTKAETDEVFKVLMAQRPNKACFDCNTRNPTWSSVTFGVYICLNCSSVHRNMGVHISFVRSTTLDSWQLNQLRTMKVGGNGSAIDFFTRHGGTALLSDSDTKKKYTGRVADLYKDELAKRAKEDAARFPHRIFVEGASEALPQSSPALTPPSVEEEDFFSTWDKSNPKPARASLAPTNVTAPPVIRTVTSASLRTTPSSSGTVSSHPTKPGSRLGATVASTTAPRTAKLGAKRAGAAINFEEAERKAKAEEERIKKLGYDAQREAQEERIRKDAGAIAAPTTKFSAGSGRSGAVDGPSILNVDKDEGKRNTQDMERLGMGIKRLGFGASNAAAAAPSTSKADRLRGAVDDSPTIAREKFGNQKGISSDMYFERNAYDPASQAEAKTKLAQFQGATSISSNQYFGREEGEEQADHDIGSSGSFTGNESLSALEAATRDAISRVLANPDVQNAAESIRAGALKLSDYLAQMSEHR</sequence>
<dbReference type="SUPFAM" id="SSF57863">
    <property type="entry name" value="ArfGap/RecO-like zinc finger"/>
    <property type="match status" value="1"/>
</dbReference>
<evidence type="ECO:0000256" key="7">
    <source>
        <dbReference type="SAM" id="MobiDB-lite"/>
    </source>
</evidence>
<dbReference type="SMART" id="SM00105">
    <property type="entry name" value="ArfGap"/>
    <property type="match status" value="1"/>
</dbReference>
<dbReference type="Gene3D" id="1.10.220.150">
    <property type="entry name" value="Arf GTPase activating protein"/>
    <property type="match status" value="1"/>
</dbReference>
<evidence type="ECO:0000256" key="6">
    <source>
        <dbReference type="SAM" id="Coils"/>
    </source>
</evidence>
<evidence type="ECO:0000256" key="5">
    <source>
        <dbReference type="PROSITE-ProRule" id="PRU00288"/>
    </source>
</evidence>
<keyword evidence="2" id="KW-0479">Metal-binding</keyword>
<dbReference type="CDD" id="cd08831">
    <property type="entry name" value="ArfGap_ArfGap2_3_like"/>
    <property type="match status" value="1"/>
</dbReference>
<comment type="caution">
    <text evidence="9">The sequence shown here is derived from an EMBL/GenBank/DDBJ whole genome shotgun (WGS) entry which is preliminary data.</text>
</comment>
<feature type="region of interest" description="Disordered" evidence="7">
    <location>
        <begin position="195"/>
        <end position="226"/>
    </location>
</feature>
<dbReference type="Pfam" id="PF01412">
    <property type="entry name" value="ArfGap"/>
    <property type="match status" value="1"/>
</dbReference>
<dbReference type="PANTHER" id="PTHR45686:SF4">
    <property type="entry name" value="ADP-RIBOSYLATION FACTOR GTPASE ACTIVATING PROTEIN 3, ISOFORM H"/>
    <property type="match status" value="1"/>
</dbReference>
<evidence type="ECO:0000256" key="4">
    <source>
        <dbReference type="ARBA" id="ARBA00022833"/>
    </source>
</evidence>
<keyword evidence="3 5" id="KW-0863">Zinc-finger</keyword>
<dbReference type="GO" id="GO:0005096">
    <property type="term" value="F:GTPase activator activity"/>
    <property type="evidence" value="ECO:0007669"/>
    <property type="project" value="UniProtKB-KW"/>
</dbReference>
<keyword evidence="4" id="KW-0862">Zinc</keyword>
<evidence type="ECO:0000259" key="8">
    <source>
        <dbReference type="PROSITE" id="PS50115"/>
    </source>
</evidence>
<name>A0A9P6B4P1_9AGAM</name>
<dbReference type="OrthoDB" id="983479at2759"/>
<keyword evidence="10" id="KW-1185">Reference proteome</keyword>
<feature type="coiled-coil region" evidence="6">
    <location>
        <begin position="236"/>
        <end position="263"/>
    </location>
</feature>
<dbReference type="PANTHER" id="PTHR45686">
    <property type="entry name" value="ADP-RIBOSYLATION FACTOR GTPASE ACTIVATING PROTEIN 3, ISOFORM H-RELATED"/>
    <property type="match status" value="1"/>
</dbReference>
<evidence type="ECO:0000313" key="9">
    <source>
        <dbReference type="EMBL" id="KAF9517257.1"/>
    </source>
</evidence>
<dbReference type="PRINTS" id="PR00405">
    <property type="entry name" value="REVINTRACTNG"/>
</dbReference>